<keyword evidence="3" id="KW-1185">Reference proteome</keyword>
<organism evidence="2 3">
    <name type="scientific">Gluconobacter oxydans (strain 621H)</name>
    <name type="common">Gluconobacter suboxydans</name>
    <dbReference type="NCBI Taxonomy" id="290633"/>
    <lineage>
        <taxon>Bacteria</taxon>
        <taxon>Pseudomonadati</taxon>
        <taxon>Pseudomonadota</taxon>
        <taxon>Alphaproteobacteria</taxon>
        <taxon>Acetobacterales</taxon>
        <taxon>Acetobacteraceae</taxon>
        <taxon>Gluconobacter</taxon>
    </lineage>
</organism>
<gene>
    <name evidence="2" type="ordered locus">GOX0915</name>
</gene>
<accession>Q5FSF9</accession>
<dbReference type="AlphaFoldDB" id="Q5FSF9"/>
<dbReference type="KEGG" id="gox:GOX0915"/>
<evidence type="ECO:0000256" key="1">
    <source>
        <dbReference type="SAM" id="MobiDB-lite"/>
    </source>
</evidence>
<proteinExistence type="predicted"/>
<protein>
    <submittedName>
        <fullName evidence="2">Uncharacterized protein</fullName>
    </submittedName>
</protein>
<feature type="compositionally biased region" description="Basic residues" evidence="1">
    <location>
        <begin position="37"/>
        <end position="51"/>
    </location>
</feature>
<sequence length="207" mass="23155">MAPHRPPNGEDHAKESSDVSSPGLIRAVRTRSEDRHGRPHRHPHGHARSRHPGREEPPGRAGSEKAFHRNGPRARVRACLCGARAGLFLHGRPQPPAHLLASAARGLHLRDDLRLPRLDLVIRRGLHDPYNPPRLAPALPVHDIVDPRPDRHRRHDLSGKSGFLQGLRRMGLALRPDHRDHRLFHRAADRPPLFQEISGTEPALSAP</sequence>
<dbReference type="EMBL" id="CP000009">
    <property type="protein sequence ID" value="AAW60687.1"/>
    <property type="molecule type" value="Genomic_DNA"/>
</dbReference>
<dbReference type="Proteomes" id="UP000006375">
    <property type="component" value="Chromosome"/>
</dbReference>
<feature type="region of interest" description="Disordered" evidence="1">
    <location>
        <begin position="1"/>
        <end position="71"/>
    </location>
</feature>
<reference evidence="2 3" key="1">
    <citation type="journal article" date="2005" name="Nat. Biotechnol.">
        <title>Complete genome sequence of the acetic acid bacterium Gluconobacter oxydans.</title>
        <authorList>
            <person name="Prust C."/>
            <person name="Hoffmeister M."/>
            <person name="Liesegang H."/>
            <person name="Wiezer A."/>
            <person name="Fricke W.F."/>
            <person name="Ehrenreich A."/>
            <person name="Gottschalk G."/>
            <person name="Deppenmeier U."/>
        </authorList>
    </citation>
    <scope>NUCLEOTIDE SEQUENCE [LARGE SCALE GENOMIC DNA]</scope>
    <source>
        <strain evidence="2 3">621H</strain>
    </source>
</reference>
<evidence type="ECO:0000313" key="2">
    <source>
        <dbReference type="EMBL" id="AAW60687.1"/>
    </source>
</evidence>
<feature type="compositionally biased region" description="Basic and acidic residues" evidence="1">
    <location>
        <begin position="52"/>
        <end position="67"/>
    </location>
</feature>
<evidence type="ECO:0000313" key="3">
    <source>
        <dbReference type="Proteomes" id="UP000006375"/>
    </source>
</evidence>
<dbReference type="HOGENOM" id="CLU_1324830_0_0_5"/>
<name>Q5FSF9_GLUOX</name>
<feature type="compositionally biased region" description="Basic and acidic residues" evidence="1">
    <location>
        <begin position="7"/>
        <end position="17"/>
    </location>
</feature>